<dbReference type="Pfam" id="PF03795">
    <property type="entry name" value="YCII"/>
    <property type="match status" value="1"/>
</dbReference>
<dbReference type="InterPro" id="IPR005545">
    <property type="entry name" value="YCII"/>
</dbReference>
<feature type="non-terminal residue" evidence="2">
    <location>
        <position position="101"/>
    </location>
</feature>
<dbReference type="SUPFAM" id="SSF54909">
    <property type="entry name" value="Dimeric alpha+beta barrel"/>
    <property type="match status" value="1"/>
</dbReference>
<dbReference type="PANTHER" id="PTHR33606:SF3">
    <property type="entry name" value="PROTEIN YCII"/>
    <property type="match status" value="1"/>
</dbReference>
<proteinExistence type="predicted"/>
<name>A0A2T3BCR8_AMORE</name>
<dbReference type="GeneID" id="36577905"/>
<reference evidence="2 3" key="1">
    <citation type="journal article" date="2018" name="New Phytol.">
        <title>Comparative genomics and transcriptomics depict ericoid mycorrhizal fungi as versatile saprotrophs and plant mutualists.</title>
        <authorList>
            <person name="Martino E."/>
            <person name="Morin E."/>
            <person name="Grelet G.A."/>
            <person name="Kuo A."/>
            <person name="Kohler A."/>
            <person name="Daghino S."/>
            <person name="Barry K.W."/>
            <person name="Cichocki N."/>
            <person name="Clum A."/>
            <person name="Dockter R.B."/>
            <person name="Hainaut M."/>
            <person name="Kuo R.C."/>
            <person name="LaButti K."/>
            <person name="Lindahl B.D."/>
            <person name="Lindquist E.A."/>
            <person name="Lipzen A."/>
            <person name="Khouja H.R."/>
            <person name="Magnuson J."/>
            <person name="Murat C."/>
            <person name="Ohm R.A."/>
            <person name="Singer S.W."/>
            <person name="Spatafora J.W."/>
            <person name="Wang M."/>
            <person name="Veneault-Fourrey C."/>
            <person name="Henrissat B."/>
            <person name="Grigoriev I.V."/>
            <person name="Martin F.M."/>
            <person name="Perotto S."/>
        </authorList>
    </citation>
    <scope>NUCLEOTIDE SEQUENCE [LARGE SCALE GENOMIC DNA]</scope>
    <source>
        <strain evidence="2 3">ATCC 22711</strain>
    </source>
</reference>
<dbReference type="OrthoDB" id="5519740at2759"/>
<evidence type="ECO:0000313" key="3">
    <source>
        <dbReference type="Proteomes" id="UP000241818"/>
    </source>
</evidence>
<protein>
    <recommendedName>
        <fullName evidence="1">YCII-related domain-containing protein</fullName>
    </recommendedName>
</protein>
<dbReference type="PANTHER" id="PTHR33606">
    <property type="entry name" value="PROTEIN YCII"/>
    <property type="match status" value="1"/>
</dbReference>
<accession>A0A2T3BCR8</accession>
<sequence length="101" mass="11460">MASEKFEWLVIMPDVPGTIDKRIEVRPQHFEGLKPAIDSGFWRMGGALLEEPPKENSPLKFQGSAMIALAASKEEVLEKLKADIYAQSGVWDFSKVRFYLF</sequence>
<dbReference type="InterPro" id="IPR051807">
    <property type="entry name" value="Sec-metab_biosynth-assoc"/>
</dbReference>
<dbReference type="Gene3D" id="3.30.70.1060">
    <property type="entry name" value="Dimeric alpha+beta barrel"/>
    <property type="match status" value="1"/>
</dbReference>
<dbReference type="Proteomes" id="UP000241818">
    <property type="component" value="Unassembled WGS sequence"/>
</dbReference>
<evidence type="ECO:0000313" key="2">
    <source>
        <dbReference type="EMBL" id="PSS27133.1"/>
    </source>
</evidence>
<dbReference type="AlphaFoldDB" id="A0A2T3BCR8"/>
<dbReference type="InParanoid" id="A0A2T3BCR8"/>
<organism evidence="2 3">
    <name type="scientific">Amorphotheca resinae ATCC 22711</name>
    <dbReference type="NCBI Taxonomy" id="857342"/>
    <lineage>
        <taxon>Eukaryota</taxon>
        <taxon>Fungi</taxon>
        <taxon>Dikarya</taxon>
        <taxon>Ascomycota</taxon>
        <taxon>Pezizomycotina</taxon>
        <taxon>Leotiomycetes</taxon>
        <taxon>Helotiales</taxon>
        <taxon>Amorphothecaceae</taxon>
        <taxon>Amorphotheca</taxon>
    </lineage>
</organism>
<dbReference type="InterPro" id="IPR011008">
    <property type="entry name" value="Dimeric_a/b-barrel"/>
</dbReference>
<dbReference type="EMBL" id="KZ679006">
    <property type="protein sequence ID" value="PSS27133.1"/>
    <property type="molecule type" value="Genomic_DNA"/>
</dbReference>
<keyword evidence="3" id="KW-1185">Reference proteome</keyword>
<gene>
    <name evidence="2" type="ORF">M430DRAFT_94211</name>
</gene>
<evidence type="ECO:0000259" key="1">
    <source>
        <dbReference type="Pfam" id="PF03795"/>
    </source>
</evidence>
<feature type="domain" description="YCII-related" evidence="1">
    <location>
        <begin position="8"/>
        <end position="92"/>
    </location>
</feature>
<dbReference type="RefSeq" id="XP_024724658.1">
    <property type="nucleotide sequence ID" value="XM_024869824.1"/>
</dbReference>